<name>A0ABW3Q9B3_9BACT</name>
<evidence type="ECO:0000313" key="2">
    <source>
        <dbReference type="EMBL" id="MFD1142669.1"/>
    </source>
</evidence>
<organism evidence="2 3">
    <name type="scientific">Larkinella insperata</name>
    <dbReference type="NCBI Taxonomy" id="332158"/>
    <lineage>
        <taxon>Bacteria</taxon>
        <taxon>Pseudomonadati</taxon>
        <taxon>Bacteroidota</taxon>
        <taxon>Cytophagia</taxon>
        <taxon>Cytophagales</taxon>
        <taxon>Spirosomataceae</taxon>
        <taxon>Larkinella</taxon>
    </lineage>
</organism>
<gene>
    <name evidence="2" type="ORF">ACFQ4C_16200</name>
</gene>
<keyword evidence="1" id="KW-0732">Signal</keyword>
<protein>
    <submittedName>
        <fullName evidence="2">Uncharacterized protein</fullName>
    </submittedName>
</protein>
<dbReference type="EMBL" id="JBHTLP010000008">
    <property type="protein sequence ID" value="MFD1142669.1"/>
    <property type="molecule type" value="Genomic_DNA"/>
</dbReference>
<accession>A0ABW3Q9B3</accession>
<dbReference type="Proteomes" id="UP001597116">
    <property type="component" value="Unassembled WGS sequence"/>
</dbReference>
<evidence type="ECO:0000313" key="3">
    <source>
        <dbReference type="Proteomes" id="UP001597116"/>
    </source>
</evidence>
<sequence length="275" mass="31442">MKTKLFLLALVCGLCTRLYAQTPATRPDTVLIREFKELKAGPKIYAIGPRLSSLTDAEKQKLFGYVRETNLRENYSGGRNPLAYNWERGLQGNQVFFRVNNLDSLRRINFTYPLPLTEFVSTKRTYKVAAQLACEFGAGLVRNTFAPTLDASIRFGFRNERNDNVERRLWLGYTPYYFFERTDKGFAMNANGFAYVAFGENVRERIGGRQEATSFGPSNFKVGVGYLVHRKGDIFTGTTMKLLISSVIHERMTVQPEIIFTNNFKQIFPGLTVRF</sequence>
<comment type="caution">
    <text evidence="2">The sequence shown here is derived from an EMBL/GenBank/DDBJ whole genome shotgun (WGS) entry which is preliminary data.</text>
</comment>
<reference evidence="3" key="1">
    <citation type="journal article" date="2019" name="Int. J. Syst. Evol. Microbiol.">
        <title>The Global Catalogue of Microorganisms (GCM) 10K type strain sequencing project: providing services to taxonomists for standard genome sequencing and annotation.</title>
        <authorList>
            <consortium name="The Broad Institute Genomics Platform"/>
            <consortium name="The Broad Institute Genome Sequencing Center for Infectious Disease"/>
            <person name="Wu L."/>
            <person name="Ma J."/>
        </authorList>
    </citation>
    <scope>NUCLEOTIDE SEQUENCE [LARGE SCALE GENOMIC DNA]</scope>
    <source>
        <strain evidence="3">CCUG 55608</strain>
    </source>
</reference>
<feature type="signal peptide" evidence="1">
    <location>
        <begin position="1"/>
        <end position="20"/>
    </location>
</feature>
<feature type="chain" id="PRO_5045615172" evidence="1">
    <location>
        <begin position="21"/>
        <end position="275"/>
    </location>
</feature>
<dbReference type="RefSeq" id="WP_265993160.1">
    <property type="nucleotide sequence ID" value="NZ_CP110973.1"/>
</dbReference>
<evidence type="ECO:0000256" key="1">
    <source>
        <dbReference type="SAM" id="SignalP"/>
    </source>
</evidence>
<keyword evidence="3" id="KW-1185">Reference proteome</keyword>
<proteinExistence type="predicted"/>